<dbReference type="PANTHER" id="PTHR46797:SF23">
    <property type="entry name" value="HTH-TYPE TRANSCRIPTIONAL REGULATOR SUTR"/>
    <property type="match status" value="1"/>
</dbReference>
<evidence type="ECO:0000256" key="3">
    <source>
        <dbReference type="ARBA" id="ARBA00023163"/>
    </source>
</evidence>
<dbReference type="InterPro" id="IPR010982">
    <property type="entry name" value="Lambda_DNA-bd_dom_sf"/>
</dbReference>
<evidence type="ECO:0000256" key="2">
    <source>
        <dbReference type="ARBA" id="ARBA00023125"/>
    </source>
</evidence>
<reference evidence="5 6" key="1">
    <citation type="submission" date="2021-01" db="EMBL/GenBank/DDBJ databases">
        <title>FDA dAtabase for Regulatory Grade micrObial Sequences (FDA-ARGOS): Supporting development and validation of Infectious Disease Dx tests.</title>
        <authorList>
            <person name="Sproer C."/>
            <person name="Gronow S."/>
            <person name="Severitt S."/>
            <person name="Schroder I."/>
            <person name="Tallon L."/>
            <person name="Sadzewicz L."/>
            <person name="Zhao X."/>
            <person name="Boylan J."/>
            <person name="Ott S."/>
            <person name="Bowen H."/>
            <person name="Vavikolanu K."/>
            <person name="Mehta A."/>
            <person name="Aluvathingal J."/>
            <person name="Nadendla S."/>
            <person name="Lowell S."/>
            <person name="Myers T."/>
            <person name="Yan Y."/>
            <person name="Sichtig H."/>
        </authorList>
    </citation>
    <scope>NUCLEOTIDE SEQUENCE [LARGE SCALE GENOMIC DNA]</scope>
    <source>
        <strain evidence="5 6">FDAARGOS_1115</strain>
    </source>
</reference>
<evidence type="ECO:0000259" key="4">
    <source>
        <dbReference type="PROSITE" id="PS50943"/>
    </source>
</evidence>
<dbReference type="Gene3D" id="1.10.260.40">
    <property type="entry name" value="lambda repressor-like DNA-binding domains"/>
    <property type="match status" value="1"/>
</dbReference>
<evidence type="ECO:0000313" key="5">
    <source>
        <dbReference type="EMBL" id="QQU77734.1"/>
    </source>
</evidence>
<dbReference type="PROSITE" id="PS50943">
    <property type="entry name" value="HTH_CROC1"/>
    <property type="match status" value="1"/>
</dbReference>
<dbReference type="EMBL" id="CP068158">
    <property type="protein sequence ID" value="QQU77734.1"/>
    <property type="molecule type" value="Genomic_DNA"/>
</dbReference>
<organism evidence="5 6">
    <name type="scientific">Corynebacterium striatum</name>
    <dbReference type="NCBI Taxonomy" id="43770"/>
    <lineage>
        <taxon>Bacteria</taxon>
        <taxon>Bacillati</taxon>
        <taxon>Actinomycetota</taxon>
        <taxon>Actinomycetes</taxon>
        <taxon>Mycobacteriales</taxon>
        <taxon>Corynebacteriaceae</taxon>
        <taxon>Corynebacterium</taxon>
    </lineage>
</organism>
<protein>
    <submittedName>
        <fullName evidence="5">Helix-turn-helix transcriptional regulator</fullName>
    </submittedName>
</protein>
<keyword evidence="1" id="KW-0805">Transcription regulation</keyword>
<dbReference type="Proteomes" id="UP000595757">
    <property type="component" value="Chromosome"/>
</dbReference>
<sequence>MGGSRLVSISFGGWSALGHDFASRLRETRERRGMSQKALAEISGVSRSQISNLERTDKALNLRADPQLSTLFKLAYALEVPPSLLLPGGVGDEVVAALDDVAAFSASYIDRRRFAAADMVLDRSRARAVSHAAIRSAK</sequence>
<dbReference type="PANTHER" id="PTHR46797">
    <property type="entry name" value="HTH-TYPE TRANSCRIPTIONAL REGULATOR"/>
    <property type="match status" value="1"/>
</dbReference>
<dbReference type="SUPFAM" id="SSF47413">
    <property type="entry name" value="lambda repressor-like DNA-binding domains"/>
    <property type="match status" value="1"/>
</dbReference>
<name>A0ABX7DIF2_CORST</name>
<proteinExistence type="predicted"/>
<feature type="domain" description="HTH cro/C1-type" evidence="4">
    <location>
        <begin position="25"/>
        <end position="85"/>
    </location>
</feature>
<evidence type="ECO:0000256" key="1">
    <source>
        <dbReference type="ARBA" id="ARBA00023015"/>
    </source>
</evidence>
<dbReference type="SMART" id="SM00530">
    <property type="entry name" value="HTH_XRE"/>
    <property type="match status" value="1"/>
</dbReference>
<keyword evidence="6" id="KW-1185">Reference proteome</keyword>
<keyword evidence="2" id="KW-0238">DNA-binding</keyword>
<evidence type="ECO:0000313" key="6">
    <source>
        <dbReference type="Proteomes" id="UP000595757"/>
    </source>
</evidence>
<accession>A0ABX7DIF2</accession>
<dbReference type="InterPro" id="IPR001387">
    <property type="entry name" value="Cro/C1-type_HTH"/>
</dbReference>
<gene>
    <name evidence="5" type="ORF">I6I72_04090</name>
</gene>
<keyword evidence="3" id="KW-0804">Transcription</keyword>
<dbReference type="CDD" id="cd00093">
    <property type="entry name" value="HTH_XRE"/>
    <property type="match status" value="1"/>
</dbReference>
<dbReference type="InterPro" id="IPR050807">
    <property type="entry name" value="TransReg_Diox_bact_type"/>
</dbReference>
<dbReference type="Pfam" id="PF01381">
    <property type="entry name" value="HTH_3"/>
    <property type="match status" value="1"/>
</dbReference>